<keyword evidence="1" id="KW-0812">Transmembrane</keyword>
<evidence type="ECO:0000256" key="1">
    <source>
        <dbReference type="SAM" id="Phobius"/>
    </source>
</evidence>
<keyword evidence="1" id="KW-0472">Membrane</keyword>
<evidence type="ECO:0008006" key="4">
    <source>
        <dbReference type="Google" id="ProtNLM"/>
    </source>
</evidence>
<feature type="transmembrane region" description="Helical" evidence="1">
    <location>
        <begin position="126"/>
        <end position="147"/>
    </location>
</feature>
<comment type="caution">
    <text evidence="2">The sequence shown here is derived from an EMBL/GenBank/DDBJ whole genome shotgun (WGS) entry which is preliminary data.</text>
</comment>
<feature type="transmembrane region" description="Helical" evidence="1">
    <location>
        <begin position="102"/>
        <end position="120"/>
    </location>
</feature>
<reference evidence="2 3" key="1">
    <citation type="journal article" date="2015" name="Nature">
        <title>rRNA introns, odd ribosomes, and small enigmatic genomes across a large radiation of phyla.</title>
        <authorList>
            <person name="Brown C.T."/>
            <person name="Hug L.A."/>
            <person name="Thomas B.C."/>
            <person name="Sharon I."/>
            <person name="Castelle C.J."/>
            <person name="Singh A."/>
            <person name="Wilkins M.J."/>
            <person name="Williams K.H."/>
            <person name="Banfield J.F."/>
        </authorList>
    </citation>
    <scope>NUCLEOTIDE SEQUENCE [LARGE SCALE GENOMIC DNA]</scope>
</reference>
<feature type="transmembrane region" description="Helical" evidence="1">
    <location>
        <begin position="76"/>
        <end position="95"/>
    </location>
</feature>
<protein>
    <recommendedName>
        <fullName evidence="4">DoxX family protein</fullName>
    </recommendedName>
</protein>
<dbReference type="AlphaFoldDB" id="A0A0G0G2V0"/>
<sequence length="164" mass="18271">MEQNKTQYVLGLLRLIMGWIFLWAFIDKLFGLGFATTSDKTWLLGVSPTSGFLKFGVHGPFAEFYQSLASVPLVDWLFMLGLLFIGVSLVLGIFMKLGGFSGIIMLALMYTAIGLSPANNPLIDEHIVYILVIIVLLLTNSGQFLGLGRWWANTAFVQKFPIFK</sequence>
<proteinExistence type="predicted"/>
<dbReference type="EMBL" id="LBQW01000001">
    <property type="protein sequence ID" value="KKP86042.1"/>
    <property type="molecule type" value="Genomic_DNA"/>
</dbReference>
<accession>A0A0G0G2V0</accession>
<keyword evidence="1" id="KW-1133">Transmembrane helix</keyword>
<feature type="transmembrane region" description="Helical" evidence="1">
    <location>
        <begin position="7"/>
        <end position="26"/>
    </location>
</feature>
<gene>
    <name evidence="2" type="ORF">UR88_C0001G0044</name>
</gene>
<dbReference type="Proteomes" id="UP000186383">
    <property type="component" value="Unassembled WGS sequence"/>
</dbReference>
<name>A0A0G0G2V0_9BACT</name>
<organism evidence="2 3">
    <name type="scientific">Candidatus Nomurabacteria bacterium GW2011_GWA1_35_8</name>
    <dbReference type="NCBI Taxonomy" id="1618727"/>
    <lineage>
        <taxon>Bacteria</taxon>
        <taxon>Candidatus Nomuraibacteriota</taxon>
    </lineage>
</organism>
<evidence type="ECO:0000313" key="3">
    <source>
        <dbReference type="Proteomes" id="UP000186383"/>
    </source>
</evidence>
<evidence type="ECO:0000313" key="2">
    <source>
        <dbReference type="EMBL" id="KKP86042.1"/>
    </source>
</evidence>